<organism evidence="2">
    <name type="scientific">Hordeum vulgare subsp. vulgare</name>
    <name type="common">Domesticated barley</name>
    <dbReference type="NCBI Taxonomy" id="112509"/>
    <lineage>
        <taxon>Eukaryota</taxon>
        <taxon>Viridiplantae</taxon>
        <taxon>Streptophyta</taxon>
        <taxon>Embryophyta</taxon>
        <taxon>Tracheophyta</taxon>
        <taxon>Spermatophyta</taxon>
        <taxon>Magnoliopsida</taxon>
        <taxon>Liliopsida</taxon>
        <taxon>Poales</taxon>
        <taxon>Poaceae</taxon>
        <taxon>BOP clade</taxon>
        <taxon>Pooideae</taxon>
        <taxon>Triticodae</taxon>
        <taxon>Triticeae</taxon>
        <taxon>Hordeinae</taxon>
        <taxon>Hordeum</taxon>
    </lineage>
</organism>
<proteinExistence type="evidence at transcript level"/>
<dbReference type="EMBL" id="AK377127">
    <property type="protein sequence ID" value="BAK08321.1"/>
    <property type="molecule type" value="mRNA"/>
</dbReference>
<reference evidence="2" key="1">
    <citation type="journal article" date="2011" name="Plant Physiol.">
        <title>Comprehensive sequence analysis of 24,783 barley full-length cDNAs derived from 12 clone libraries.</title>
        <authorList>
            <person name="Matsumoto T."/>
            <person name="Tanaka T."/>
            <person name="Sakai H."/>
            <person name="Amano N."/>
            <person name="Kanamori H."/>
            <person name="Kurita K."/>
            <person name="Kikuta A."/>
            <person name="Kamiya K."/>
            <person name="Yamamoto M."/>
            <person name="Ikawa H."/>
            <person name="Fujii N."/>
            <person name="Hori K."/>
            <person name="Itoh T."/>
            <person name="Sato K."/>
        </authorList>
    </citation>
    <scope>NUCLEOTIDE SEQUENCE</scope>
</reference>
<accession>F2ELU9</accession>
<name>F2ELU9_HORVV</name>
<evidence type="ECO:0000313" key="2">
    <source>
        <dbReference type="EMBL" id="BAK08321.1"/>
    </source>
</evidence>
<feature type="signal peptide" evidence="1">
    <location>
        <begin position="1"/>
        <end position="21"/>
    </location>
</feature>
<feature type="chain" id="PRO_5003276585" evidence="1">
    <location>
        <begin position="22"/>
        <end position="71"/>
    </location>
</feature>
<evidence type="ECO:0000256" key="1">
    <source>
        <dbReference type="SAM" id="SignalP"/>
    </source>
</evidence>
<sequence length="71" mass="8119">MLSGMASLLLHNLVILKQISSRENIIEVQGYKRGLSARCHINVVILLARGHDWVPIYLCRCSYMICTVLYK</sequence>
<protein>
    <submittedName>
        <fullName evidence="2">Predicted protein</fullName>
    </submittedName>
</protein>
<keyword evidence="1" id="KW-0732">Signal</keyword>
<dbReference type="AlphaFoldDB" id="F2ELU9"/>